<reference evidence="2" key="1">
    <citation type="submission" date="2011-04" db="EMBL/GenBank/DDBJ databases">
        <title>Evolution of plant cell wall degrading machinery underlies the functional diversity of forest fungi.</title>
        <authorList>
            <consortium name="US DOE Joint Genome Institute (JGI-PGF)"/>
            <person name="Eastwood D.C."/>
            <person name="Floudas D."/>
            <person name="Binder M."/>
            <person name="Majcherczyk A."/>
            <person name="Schneider P."/>
            <person name="Aerts A."/>
            <person name="Asiegbu F.O."/>
            <person name="Baker S.E."/>
            <person name="Barry K."/>
            <person name="Bendiksby M."/>
            <person name="Blumentritt M."/>
            <person name="Coutinho P.M."/>
            <person name="Cullen D."/>
            <person name="Cullen D."/>
            <person name="Gathman A."/>
            <person name="Goodell B."/>
            <person name="Henrissat B."/>
            <person name="Ihrmark K."/>
            <person name="Kauserud H."/>
            <person name="Kohler A."/>
            <person name="LaButti K."/>
            <person name="Lapidus A."/>
            <person name="Lavin J.L."/>
            <person name="Lee Y.-H."/>
            <person name="Lindquist E."/>
            <person name="Lilly W."/>
            <person name="Lucas S."/>
            <person name="Morin E."/>
            <person name="Murat C."/>
            <person name="Oguiza J.A."/>
            <person name="Park J."/>
            <person name="Pisabarro A.G."/>
            <person name="Riley R."/>
            <person name="Rosling A."/>
            <person name="Salamov A."/>
            <person name="Schmidt O."/>
            <person name="Schmutz J."/>
            <person name="Skrede I."/>
            <person name="Stenlid J."/>
            <person name="Wiebenga A."/>
            <person name="Xie X."/>
            <person name="Kues U."/>
            <person name="Hibbett D.S."/>
            <person name="Hoffmeister D."/>
            <person name="Hogberg N."/>
            <person name="Martin F."/>
            <person name="Grigoriev I.V."/>
            <person name="Watkinson S.C."/>
        </authorList>
    </citation>
    <scope>NUCLEOTIDE SEQUENCE</scope>
    <source>
        <strain evidence="2">S7.9</strain>
    </source>
</reference>
<dbReference type="EMBL" id="GL945431">
    <property type="protein sequence ID" value="EGO27120.1"/>
    <property type="molecule type" value="Genomic_DNA"/>
</dbReference>
<gene>
    <name evidence="2" type="ORF">SERLADRAFT_459971</name>
</gene>
<evidence type="ECO:0000256" key="1">
    <source>
        <dbReference type="SAM" id="MobiDB-lite"/>
    </source>
</evidence>
<protein>
    <submittedName>
        <fullName evidence="2">Uncharacterized protein</fullName>
    </submittedName>
</protein>
<sequence length="471" mass="53925">MMHLRDPPLQPDITTYNIIIRSGTILRRNDISDQALDALRQLKQNAQHAINVQPSPPISLFTAPGCSDEPASPSVSVERWPSPHQQSPMQRLDIPRPNSAVLADAHTLTSYILHLTSTGQPHIVADVLFNVLPELSIIDHPSWGSATEEERKEMRRQSRKQRLLRAVSLGPHFFTAVLNALGKAGKTGLAERVWLLAKEAERVSWVPQLLPDVKPWCLPVHAYTIMLQRYGAEAHQALRIRRAKLDDTARPELANGEQTEWAPRLNAKVRGWAQFITTRRRVNPASRRRRAMTLSSNLFRTMFSAAKDVYGELLNLEQKGFESVQIPRPDARFFNAALSLYGRQPGKNARSSVCSRAHWRQKLRVANSWYARLGMRPRRWNPFLARVVEEMVKAGYPIPAGFRHLFVGHQPLGFMQFANRPQLNKQPFAFPRMRSPPFRPHALATLKTRGLPIKRTNRYTWKKRRRKTPRE</sequence>
<dbReference type="Proteomes" id="UP000008064">
    <property type="component" value="Unassembled WGS sequence"/>
</dbReference>
<dbReference type="KEGG" id="sla:SERLADRAFT_459971"/>
<feature type="region of interest" description="Disordered" evidence="1">
    <location>
        <begin position="66"/>
        <end position="92"/>
    </location>
</feature>
<dbReference type="AlphaFoldDB" id="F8NP35"/>
<dbReference type="HOGENOM" id="CLU_580276_0_0_1"/>
<evidence type="ECO:0000313" key="2">
    <source>
        <dbReference type="EMBL" id="EGO27120.1"/>
    </source>
</evidence>
<organism>
    <name type="scientific">Serpula lacrymans var. lacrymans (strain S7.9)</name>
    <name type="common">Dry rot fungus</name>
    <dbReference type="NCBI Taxonomy" id="578457"/>
    <lineage>
        <taxon>Eukaryota</taxon>
        <taxon>Fungi</taxon>
        <taxon>Dikarya</taxon>
        <taxon>Basidiomycota</taxon>
        <taxon>Agaricomycotina</taxon>
        <taxon>Agaricomycetes</taxon>
        <taxon>Agaricomycetidae</taxon>
        <taxon>Boletales</taxon>
        <taxon>Coniophorineae</taxon>
        <taxon>Serpulaceae</taxon>
        <taxon>Serpula</taxon>
    </lineage>
</organism>
<dbReference type="OrthoDB" id="2554293at2759"/>
<dbReference type="GeneID" id="18818012"/>
<dbReference type="RefSeq" id="XP_007315211.1">
    <property type="nucleotide sequence ID" value="XM_007315149.1"/>
</dbReference>
<proteinExistence type="predicted"/>
<accession>F8NP35</accession>
<name>F8NP35_SERL9</name>